<name>S4UZY1_9NEOB</name>
<dbReference type="PANTHER" id="PTHR39937:SF1">
    <property type="entry name" value="ATP SYNTHASE PROTEIN 8"/>
    <property type="match status" value="1"/>
</dbReference>
<dbReference type="GO" id="GO:0015986">
    <property type="term" value="P:proton motive force-driven ATP synthesis"/>
    <property type="evidence" value="ECO:0007669"/>
    <property type="project" value="InterPro"/>
</dbReference>
<evidence type="ECO:0000256" key="1">
    <source>
        <dbReference type="ARBA" id="ARBA00004304"/>
    </source>
</evidence>
<keyword evidence="4 12" id="KW-0138">CF(0)</keyword>
<accession>S4UZY1</accession>
<keyword evidence="11" id="KW-0066">ATP synthesis</keyword>
<keyword evidence="9 12" id="KW-0496">Mitochondrion</keyword>
<evidence type="ECO:0000256" key="7">
    <source>
        <dbReference type="ARBA" id="ARBA00022989"/>
    </source>
</evidence>
<evidence type="ECO:0000256" key="2">
    <source>
        <dbReference type="ARBA" id="ARBA00008892"/>
    </source>
</evidence>
<dbReference type="InterPro" id="IPR001421">
    <property type="entry name" value="ATP8_metazoa"/>
</dbReference>
<dbReference type="EMBL" id="JX564863">
    <property type="protein sequence ID" value="AGN71158.1"/>
    <property type="molecule type" value="Genomic_DNA"/>
</dbReference>
<evidence type="ECO:0000313" key="13">
    <source>
        <dbReference type="EMBL" id="AGN71158.1"/>
    </source>
</evidence>
<comment type="similarity">
    <text evidence="2 12">Belongs to the ATPase protein 8 family.</text>
</comment>
<comment type="subcellular location">
    <subcellularLocation>
        <location evidence="1 12">Mitochondrion membrane</location>
        <topology evidence="1 12">Single-pass membrane protein</topology>
    </subcellularLocation>
</comment>
<protein>
    <recommendedName>
        <fullName evidence="12">ATP synthase complex subunit 8</fullName>
    </recommendedName>
</protein>
<dbReference type="InterPro" id="IPR050635">
    <property type="entry name" value="ATPase_protein_8"/>
</dbReference>
<keyword evidence="5 12" id="KW-0812">Transmembrane</keyword>
<proteinExistence type="inferred from homology"/>
<sequence length="54" mass="6408">MPQLNPDPWFFILVFSWTILLTLAPKKILSHNILNNPSTPSTKTHHQNWIWPWS</sequence>
<evidence type="ECO:0000256" key="4">
    <source>
        <dbReference type="ARBA" id="ARBA00022547"/>
    </source>
</evidence>
<keyword evidence="7" id="KW-1133">Transmembrane helix</keyword>
<evidence type="ECO:0000256" key="10">
    <source>
        <dbReference type="ARBA" id="ARBA00023136"/>
    </source>
</evidence>
<dbReference type="PANTHER" id="PTHR39937">
    <property type="entry name" value="ATP SYNTHASE PROTEIN 8"/>
    <property type="match status" value="1"/>
</dbReference>
<keyword evidence="10" id="KW-0472">Membrane</keyword>
<dbReference type="GO" id="GO:0031966">
    <property type="term" value="C:mitochondrial membrane"/>
    <property type="evidence" value="ECO:0007669"/>
    <property type="project" value="UniProtKB-SubCell"/>
</dbReference>
<gene>
    <name evidence="13" type="primary">ATP8</name>
</gene>
<evidence type="ECO:0000256" key="12">
    <source>
        <dbReference type="RuleBase" id="RU003661"/>
    </source>
</evidence>
<evidence type="ECO:0000256" key="9">
    <source>
        <dbReference type="ARBA" id="ARBA00023128"/>
    </source>
</evidence>
<evidence type="ECO:0000256" key="11">
    <source>
        <dbReference type="ARBA" id="ARBA00023310"/>
    </source>
</evidence>
<evidence type="ECO:0000256" key="5">
    <source>
        <dbReference type="ARBA" id="ARBA00022692"/>
    </source>
</evidence>
<dbReference type="GO" id="GO:0045259">
    <property type="term" value="C:proton-transporting ATP synthase complex"/>
    <property type="evidence" value="ECO:0007669"/>
    <property type="project" value="UniProtKB-KW"/>
</dbReference>
<keyword evidence="3 12" id="KW-0813">Transport</keyword>
<evidence type="ECO:0000256" key="8">
    <source>
        <dbReference type="ARBA" id="ARBA00023065"/>
    </source>
</evidence>
<dbReference type="AlphaFoldDB" id="S4UZY1"/>
<reference evidence="13" key="1">
    <citation type="journal article" date="2013" name="Mol. Biol. Evol.">
        <title>Efficient Sequencing of Anuran mtDNAs and a Mitogenomic Exploration of the Phylogeny and Evolution of Frogs.</title>
        <authorList>
            <person name="Zhang P."/>
            <person name="Liang D."/>
            <person name="Mao R.L."/>
            <person name="Hillis D.M."/>
            <person name="Wake D.B."/>
            <person name="Cannatella D.C."/>
        </authorList>
    </citation>
    <scope>NUCLEOTIDE SEQUENCE</scope>
</reference>
<organism evidence="13">
    <name type="scientific">Dyscophus antongilii</name>
    <name type="common">tomato frog</name>
    <dbReference type="NCBI Taxonomy" id="272187"/>
    <lineage>
        <taxon>Eukaryota</taxon>
        <taxon>Metazoa</taxon>
        <taxon>Chordata</taxon>
        <taxon>Craniata</taxon>
        <taxon>Vertebrata</taxon>
        <taxon>Euteleostomi</taxon>
        <taxon>Amphibia</taxon>
        <taxon>Batrachia</taxon>
        <taxon>Anura</taxon>
        <taxon>Neobatrachia</taxon>
        <taxon>Microhyloidea</taxon>
        <taxon>Microhylidae</taxon>
        <taxon>Dyscophinae</taxon>
        <taxon>Dyscophus</taxon>
    </lineage>
</organism>
<keyword evidence="8 12" id="KW-0406">Ion transport</keyword>
<geneLocation type="mitochondrion" evidence="13"/>
<dbReference type="GO" id="GO:0015078">
    <property type="term" value="F:proton transmembrane transporter activity"/>
    <property type="evidence" value="ECO:0007669"/>
    <property type="project" value="InterPro"/>
</dbReference>
<keyword evidence="6 12" id="KW-0375">Hydrogen ion transport</keyword>
<evidence type="ECO:0000256" key="6">
    <source>
        <dbReference type="ARBA" id="ARBA00022781"/>
    </source>
</evidence>
<dbReference type="Pfam" id="PF00895">
    <property type="entry name" value="ATP-synt_8"/>
    <property type="match status" value="1"/>
</dbReference>
<evidence type="ECO:0000256" key="3">
    <source>
        <dbReference type="ARBA" id="ARBA00022448"/>
    </source>
</evidence>